<dbReference type="InterPro" id="IPR005467">
    <property type="entry name" value="His_kinase_dom"/>
</dbReference>
<keyword evidence="10" id="KW-0902">Two-component regulatory system</keyword>
<dbReference type="Gene3D" id="3.30.565.10">
    <property type="entry name" value="Histidine kinase-like ATPase, C-terminal domain"/>
    <property type="match status" value="1"/>
</dbReference>
<evidence type="ECO:0000259" key="15">
    <source>
        <dbReference type="PROSITE" id="PS50113"/>
    </source>
</evidence>
<dbReference type="InterPro" id="IPR004358">
    <property type="entry name" value="Sig_transdc_His_kin-like_C"/>
</dbReference>
<evidence type="ECO:0000256" key="10">
    <source>
        <dbReference type="ARBA" id="ARBA00023012"/>
    </source>
</evidence>
<dbReference type="SUPFAM" id="SSF55874">
    <property type="entry name" value="ATPase domain of HSP90 chaperone/DNA topoisomerase II/histidine kinase"/>
    <property type="match status" value="1"/>
</dbReference>
<dbReference type="InterPro" id="IPR036890">
    <property type="entry name" value="HATPase_C_sf"/>
</dbReference>
<dbReference type="EC" id="2.7.13.3" evidence="3"/>
<dbReference type="Gene3D" id="3.30.450.20">
    <property type="entry name" value="PAS domain"/>
    <property type="match status" value="1"/>
</dbReference>
<dbReference type="GO" id="GO:0005524">
    <property type="term" value="F:ATP binding"/>
    <property type="evidence" value="ECO:0007669"/>
    <property type="project" value="UniProtKB-KW"/>
</dbReference>
<dbReference type="Gene3D" id="1.10.287.130">
    <property type="match status" value="1"/>
</dbReference>
<evidence type="ECO:0000259" key="14">
    <source>
        <dbReference type="PROSITE" id="PS50112"/>
    </source>
</evidence>
<dbReference type="SUPFAM" id="SSF47384">
    <property type="entry name" value="Homodimeric domain of signal transducing histidine kinase"/>
    <property type="match status" value="1"/>
</dbReference>
<dbReference type="InterPro" id="IPR003661">
    <property type="entry name" value="HisK_dim/P_dom"/>
</dbReference>
<dbReference type="SUPFAM" id="SSF158472">
    <property type="entry name" value="HAMP domain-like"/>
    <property type="match status" value="1"/>
</dbReference>
<evidence type="ECO:0000256" key="6">
    <source>
        <dbReference type="ARBA" id="ARBA00022679"/>
    </source>
</evidence>
<proteinExistence type="predicted"/>
<accession>A0A3Q8X4V9</accession>
<dbReference type="InterPro" id="IPR000700">
    <property type="entry name" value="PAS-assoc_C"/>
</dbReference>
<dbReference type="GO" id="GO:0005886">
    <property type="term" value="C:plasma membrane"/>
    <property type="evidence" value="ECO:0007669"/>
    <property type="project" value="UniProtKB-SubCell"/>
</dbReference>
<dbReference type="InterPro" id="IPR035965">
    <property type="entry name" value="PAS-like_dom_sf"/>
</dbReference>
<evidence type="ECO:0000256" key="12">
    <source>
        <dbReference type="SAM" id="Phobius"/>
    </source>
</evidence>
<keyword evidence="5" id="KW-0597">Phosphoprotein</keyword>
<dbReference type="CDD" id="cd00082">
    <property type="entry name" value="HisKA"/>
    <property type="match status" value="1"/>
</dbReference>
<dbReference type="PANTHER" id="PTHR43065:SF34">
    <property type="entry name" value="SPORULATION KINASE A"/>
    <property type="match status" value="1"/>
</dbReference>
<dbReference type="PROSITE" id="PS50109">
    <property type="entry name" value="HIS_KIN"/>
    <property type="match status" value="1"/>
</dbReference>
<keyword evidence="6" id="KW-0808">Transferase</keyword>
<dbReference type="PRINTS" id="PR00344">
    <property type="entry name" value="BCTRLSENSOR"/>
</dbReference>
<feature type="transmembrane region" description="Helical" evidence="12">
    <location>
        <begin position="311"/>
        <end position="333"/>
    </location>
</feature>
<evidence type="ECO:0000256" key="5">
    <source>
        <dbReference type="ARBA" id="ARBA00022553"/>
    </source>
</evidence>
<comment type="subcellular location">
    <subcellularLocation>
        <location evidence="2">Cell membrane</location>
        <topology evidence="2">Multi-pass membrane protein</topology>
    </subcellularLocation>
</comment>
<evidence type="ECO:0000256" key="7">
    <source>
        <dbReference type="ARBA" id="ARBA00022741"/>
    </source>
</evidence>
<dbReference type="InterPro" id="IPR000014">
    <property type="entry name" value="PAS"/>
</dbReference>
<evidence type="ECO:0000256" key="4">
    <source>
        <dbReference type="ARBA" id="ARBA00022475"/>
    </source>
</evidence>
<evidence type="ECO:0000256" key="3">
    <source>
        <dbReference type="ARBA" id="ARBA00012438"/>
    </source>
</evidence>
<dbReference type="CDD" id="cd00075">
    <property type="entry name" value="HATPase"/>
    <property type="match status" value="1"/>
</dbReference>
<keyword evidence="12" id="KW-1133">Transmembrane helix</keyword>
<evidence type="ECO:0000256" key="2">
    <source>
        <dbReference type="ARBA" id="ARBA00004651"/>
    </source>
</evidence>
<evidence type="ECO:0000256" key="11">
    <source>
        <dbReference type="ARBA" id="ARBA00023136"/>
    </source>
</evidence>
<dbReference type="AlphaFoldDB" id="A0A3Q8X4V9"/>
<dbReference type="Pfam" id="PF02518">
    <property type="entry name" value="HATPase_c"/>
    <property type="match status" value="1"/>
</dbReference>
<evidence type="ECO:0000259" key="13">
    <source>
        <dbReference type="PROSITE" id="PS50109"/>
    </source>
</evidence>
<name>A0A3Q8X4V9_9BACL</name>
<dbReference type="Pfam" id="PF00512">
    <property type="entry name" value="HisKA"/>
    <property type="match status" value="1"/>
</dbReference>
<dbReference type="CDD" id="cd00130">
    <property type="entry name" value="PAS"/>
    <property type="match status" value="1"/>
</dbReference>
<keyword evidence="18" id="KW-1185">Reference proteome</keyword>
<dbReference type="NCBIfam" id="TIGR00229">
    <property type="entry name" value="sensory_box"/>
    <property type="match status" value="1"/>
</dbReference>
<dbReference type="PANTHER" id="PTHR43065">
    <property type="entry name" value="SENSOR HISTIDINE KINASE"/>
    <property type="match status" value="1"/>
</dbReference>
<keyword evidence="9" id="KW-0067">ATP-binding</keyword>
<dbReference type="CDD" id="cd06225">
    <property type="entry name" value="HAMP"/>
    <property type="match status" value="1"/>
</dbReference>
<dbReference type="SMART" id="SM00387">
    <property type="entry name" value="HATPase_c"/>
    <property type="match status" value="1"/>
</dbReference>
<dbReference type="GO" id="GO:0000155">
    <property type="term" value="F:phosphorelay sensor kinase activity"/>
    <property type="evidence" value="ECO:0007669"/>
    <property type="project" value="InterPro"/>
</dbReference>
<dbReference type="Pfam" id="PF00672">
    <property type="entry name" value="HAMP"/>
    <property type="match status" value="1"/>
</dbReference>
<evidence type="ECO:0000256" key="8">
    <source>
        <dbReference type="ARBA" id="ARBA00022777"/>
    </source>
</evidence>
<dbReference type="InterPro" id="IPR003594">
    <property type="entry name" value="HATPase_dom"/>
</dbReference>
<keyword evidence="8" id="KW-0418">Kinase</keyword>
<dbReference type="InterPro" id="IPR003660">
    <property type="entry name" value="HAMP_dom"/>
</dbReference>
<evidence type="ECO:0000313" key="17">
    <source>
        <dbReference type="EMBL" id="AZN38955.1"/>
    </source>
</evidence>
<evidence type="ECO:0000256" key="9">
    <source>
        <dbReference type="ARBA" id="ARBA00022840"/>
    </source>
</evidence>
<dbReference type="SMART" id="SM00304">
    <property type="entry name" value="HAMP"/>
    <property type="match status" value="1"/>
</dbReference>
<dbReference type="OrthoDB" id="9815750at2"/>
<feature type="domain" description="Histidine kinase" evidence="13">
    <location>
        <begin position="531"/>
        <end position="736"/>
    </location>
</feature>
<dbReference type="Proteomes" id="UP000272528">
    <property type="component" value="Chromosome"/>
</dbReference>
<dbReference type="EMBL" id="CP034437">
    <property type="protein sequence ID" value="AZN38955.1"/>
    <property type="molecule type" value="Genomic_DNA"/>
</dbReference>
<dbReference type="KEGG" id="palb:EJC50_04200"/>
<evidence type="ECO:0000313" key="18">
    <source>
        <dbReference type="Proteomes" id="UP000272528"/>
    </source>
</evidence>
<dbReference type="InterPro" id="IPR036097">
    <property type="entry name" value="HisK_dim/P_sf"/>
</dbReference>
<gene>
    <name evidence="17" type="ORF">EJC50_04200</name>
</gene>
<dbReference type="SUPFAM" id="SSF55785">
    <property type="entry name" value="PYP-like sensor domain (PAS domain)"/>
    <property type="match status" value="1"/>
</dbReference>
<feature type="domain" description="HAMP" evidence="16">
    <location>
        <begin position="330"/>
        <end position="382"/>
    </location>
</feature>
<evidence type="ECO:0000259" key="16">
    <source>
        <dbReference type="PROSITE" id="PS50885"/>
    </source>
</evidence>
<organism evidence="17 18">
    <name type="scientific">Paenibacillus albus</name>
    <dbReference type="NCBI Taxonomy" id="2495582"/>
    <lineage>
        <taxon>Bacteria</taxon>
        <taxon>Bacillati</taxon>
        <taxon>Bacillota</taxon>
        <taxon>Bacilli</taxon>
        <taxon>Bacillales</taxon>
        <taxon>Paenibacillaceae</taxon>
        <taxon>Paenibacillus</taxon>
    </lineage>
</organism>
<feature type="domain" description="PAC" evidence="15">
    <location>
        <begin position="466"/>
        <end position="518"/>
    </location>
</feature>
<dbReference type="InterPro" id="IPR013656">
    <property type="entry name" value="PAS_4"/>
</dbReference>
<feature type="domain" description="PAS" evidence="14">
    <location>
        <begin position="394"/>
        <end position="458"/>
    </location>
</feature>
<dbReference type="PROSITE" id="PS50113">
    <property type="entry name" value="PAC"/>
    <property type="match status" value="1"/>
</dbReference>
<sequence length="752" mass="84529">MSVKTKLSFMISLLVFIMLALHVILSEYSTRVNLRSDVEANMMAVSQQIAVNVMQNSREHTFIHTMLTQKLKAVSLEAAKQLPESSFLITDKQLTQLANKLGVTRISAMLLDGSSYSTVHSSDPLEIGLDQDLLRFQLSGNTFWTPPYVASLNDEETIGEDSYYKEAGSNYVIHCYMQSDQLTDYEKIAHTTSFLTEMKAGNPTILEVTGITPAEFAKIPESQAPDYFNSAELMSDSIPFGSYGYREIEQDKKSVKEALKGKPVYRDAHINNRSVIKSFVVVKQPTPYVIGLVFDKRPMLGLLAQQRNNQIMISALLLVFVIFCSYWLSGLLFRPVSSILWKINEVAFGRFDNTIEVRRKDELGQLAHRVNAMSKNLGIYMTKLKIAFEENRSMKEYLESFINHTTDAIHVVDLEGRTTQVNRAFEQLFGYEAEVAVGQMLPLVPEHLVEEEQKYLEQLQGGKTLTARETLRVTSSGEWIAVSATTSPIRDKHGEIRAIASITRDMTSRNKMDELLRRSEKLTTVGQLAAGVAHEIRNPLTTLRGFLQLQLETSKLNKMHVDLMLSEIDRINLIVGEFLILAKPQAARFEEKDVRFILGDVISLLDSQAHLCNIEFLTAFEQAECMISCEENQLKQVFINVIKNAIEAMDSGGKLTIEVKHEASNHVKVTIIDEGIGIPEERIPMLGNPFYTDKDKGTGLGIMVSQRIIQSHQGTLEIKSKVGVGTIVMITLPLLKPNGIMYNTYLGVNEHE</sequence>
<dbReference type="PROSITE" id="PS50112">
    <property type="entry name" value="PAS"/>
    <property type="match status" value="1"/>
</dbReference>
<dbReference type="PROSITE" id="PS50885">
    <property type="entry name" value="HAMP"/>
    <property type="match status" value="1"/>
</dbReference>
<evidence type="ECO:0000256" key="1">
    <source>
        <dbReference type="ARBA" id="ARBA00000085"/>
    </source>
</evidence>
<dbReference type="SMART" id="SM00091">
    <property type="entry name" value="PAS"/>
    <property type="match status" value="1"/>
</dbReference>
<dbReference type="SMART" id="SM00388">
    <property type="entry name" value="HisKA"/>
    <property type="match status" value="1"/>
</dbReference>
<comment type="catalytic activity">
    <reaction evidence="1">
        <text>ATP + protein L-histidine = ADP + protein N-phospho-L-histidine.</text>
        <dbReference type="EC" id="2.7.13.3"/>
    </reaction>
</comment>
<reference evidence="18" key="1">
    <citation type="submission" date="2018-12" db="EMBL/GenBank/DDBJ databases">
        <title>Genome sequence of Peanibacillus sp.</title>
        <authorList>
            <person name="Subramani G."/>
            <person name="Srinivasan S."/>
            <person name="Kim M.K."/>
        </authorList>
    </citation>
    <scope>NUCLEOTIDE SEQUENCE [LARGE SCALE GENOMIC DNA]</scope>
    <source>
        <strain evidence="18">18JY67-1</strain>
    </source>
</reference>
<keyword evidence="4" id="KW-1003">Cell membrane</keyword>
<dbReference type="Pfam" id="PF08448">
    <property type="entry name" value="PAS_4"/>
    <property type="match status" value="1"/>
</dbReference>
<protein>
    <recommendedName>
        <fullName evidence="3">histidine kinase</fullName>
        <ecNumber evidence="3">2.7.13.3</ecNumber>
    </recommendedName>
</protein>
<keyword evidence="12" id="KW-0812">Transmembrane</keyword>
<dbReference type="Gene3D" id="6.10.340.10">
    <property type="match status" value="1"/>
</dbReference>
<keyword evidence="11 12" id="KW-0472">Membrane</keyword>
<keyword evidence="7" id="KW-0547">Nucleotide-binding</keyword>